<proteinExistence type="predicted"/>
<sequence>MDSELRLKLVPFQMEKKAKAERIQTHLQKPRASVASANRFYEEWMEPEWRPATKAPQPTVEKAPTEPRSKFRLFEEYQRELASGARSAGRNEAEEFATFLRWVRNGREDDLHLAEKLLFRK</sequence>
<dbReference type="Proteomes" id="UP000095287">
    <property type="component" value="Unplaced"/>
</dbReference>
<dbReference type="WBParaSite" id="L893_g29982.t1">
    <property type="protein sequence ID" value="L893_g29982.t1"/>
    <property type="gene ID" value="L893_g29982"/>
</dbReference>
<organism evidence="1 2">
    <name type="scientific">Steinernema glaseri</name>
    <dbReference type="NCBI Taxonomy" id="37863"/>
    <lineage>
        <taxon>Eukaryota</taxon>
        <taxon>Metazoa</taxon>
        <taxon>Ecdysozoa</taxon>
        <taxon>Nematoda</taxon>
        <taxon>Chromadorea</taxon>
        <taxon>Rhabditida</taxon>
        <taxon>Tylenchina</taxon>
        <taxon>Panagrolaimomorpha</taxon>
        <taxon>Strongyloidoidea</taxon>
        <taxon>Steinernematidae</taxon>
        <taxon>Steinernema</taxon>
    </lineage>
</organism>
<reference evidence="2" key="1">
    <citation type="submission" date="2016-11" db="UniProtKB">
        <authorList>
            <consortium name="WormBaseParasite"/>
        </authorList>
    </citation>
    <scope>IDENTIFICATION</scope>
</reference>
<evidence type="ECO:0000313" key="2">
    <source>
        <dbReference type="WBParaSite" id="L893_g29982.t1"/>
    </source>
</evidence>
<evidence type="ECO:0000313" key="1">
    <source>
        <dbReference type="Proteomes" id="UP000095287"/>
    </source>
</evidence>
<keyword evidence="1" id="KW-1185">Reference proteome</keyword>
<accession>A0A1I7ZUB1</accession>
<dbReference type="AlphaFoldDB" id="A0A1I7ZUB1"/>
<name>A0A1I7ZUB1_9BILA</name>
<protein>
    <submittedName>
        <fullName evidence="2">Uncharacterized protein</fullName>
    </submittedName>
</protein>